<keyword evidence="6 11" id="KW-0418">Kinase</keyword>
<organism evidence="16 17">
    <name type="scientific">Erysipelothrix inopinata</name>
    <dbReference type="NCBI Taxonomy" id="225084"/>
    <lineage>
        <taxon>Bacteria</taxon>
        <taxon>Bacillati</taxon>
        <taxon>Bacillota</taxon>
        <taxon>Erysipelotrichia</taxon>
        <taxon>Erysipelotrichales</taxon>
        <taxon>Erysipelotrichaceae</taxon>
        <taxon>Erysipelothrix</taxon>
    </lineage>
</organism>
<dbReference type="PROSITE" id="PS00627">
    <property type="entry name" value="GHMP_KINASES_ATP"/>
    <property type="match status" value="1"/>
</dbReference>
<dbReference type="PIRSF" id="PIRSF000530">
    <property type="entry name" value="Galactokinase"/>
    <property type="match status" value="1"/>
</dbReference>
<reference evidence="16 17" key="1">
    <citation type="submission" date="2020-08" db="EMBL/GenBank/DDBJ databases">
        <title>Genome sequence of Erysipelothrix inopinata DSM 15511T.</title>
        <authorList>
            <person name="Hyun D.-W."/>
            <person name="Bae J.-W."/>
        </authorList>
    </citation>
    <scope>NUCLEOTIDE SEQUENCE [LARGE SCALE GENOMIC DNA]</scope>
    <source>
        <strain evidence="16 17">DSM 15511</strain>
    </source>
</reference>
<keyword evidence="7 11" id="KW-0067">ATP-binding</keyword>
<dbReference type="InterPro" id="IPR006206">
    <property type="entry name" value="Mevalonate/galactokinase"/>
</dbReference>
<comment type="pathway">
    <text evidence="11">Carbohydrate metabolism; galactose metabolism.</text>
</comment>
<dbReference type="InterPro" id="IPR019539">
    <property type="entry name" value="GalKase_N"/>
</dbReference>
<keyword evidence="10 11" id="KW-0119">Carbohydrate metabolism</keyword>
<dbReference type="GO" id="GO:0000287">
    <property type="term" value="F:magnesium ion binding"/>
    <property type="evidence" value="ECO:0007669"/>
    <property type="project" value="UniProtKB-UniRule"/>
</dbReference>
<evidence type="ECO:0000256" key="7">
    <source>
        <dbReference type="ARBA" id="ARBA00022840"/>
    </source>
</evidence>
<keyword evidence="2 11" id="KW-0963">Cytoplasm</keyword>
<evidence type="ECO:0000256" key="10">
    <source>
        <dbReference type="ARBA" id="ARBA00023277"/>
    </source>
</evidence>
<dbReference type="Pfam" id="PF10509">
    <property type="entry name" value="GalKase_gal_bdg"/>
    <property type="match status" value="1"/>
</dbReference>
<evidence type="ECO:0000256" key="11">
    <source>
        <dbReference type="HAMAP-Rule" id="MF_00246"/>
    </source>
</evidence>
<keyword evidence="3 11" id="KW-0808">Transferase</keyword>
<dbReference type="RefSeq" id="WP_187533170.1">
    <property type="nucleotide sequence ID" value="NZ_CBCSHU010000002.1"/>
</dbReference>
<dbReference type="PROSITE" id="PS00106">
    <property type="entry name" value="GALACTOKINASE"/>
    <property type="match status" value="1"/>
</dbReference>
<dbReference type="KEGG" id="eio:H9L01_06565"/>
<evidence type="ECO:0000259" key="13">
    <source>
        <dbReference type="Pfam" id="PF00288"/>
    </source>
</evidence>
<dbReference type="InterPro" id="IPR006204">
    <property type="entry name" value="GHMP_kinase_N_dom"/>
</dbReference>
<keyword evidence="9 11" id="KW-0299">Galactose metabolism</keyword>
<feature type="active site" description="Proton acceptor" evidence="11">
    <location>
        <position position="173"/>
    </location>
</feature>
<feature type="domain" description="GHMP kinase N-terminal" evidence="13">
    <location>
        <begin position="92"/>
        <end position="180"/>
    </location>
</feature>
<protein>
    <recommendedName>
        <fullName evidence="11 12">Galactokinase</fullName>
        <ecNumber evidence="11 12">2.7.1.6</ecNumber>
    </recommendedName>
    <alternativeName>
        <fullName evidence="11">Galactose kinase</fullName>
    </alternativeName>
</protein>
<feature type="site" description="Transition state stabilizer" evidence="11">
    <location>
        <position position="26"/>
    </location>
</feature>
<dbReference type="Proteomes" id="UP000515928">
    <property type="component" value="Chromosome"/>
</dbReference>
<feature type="binding site" evidence="11">
    <location>
        <begin position="123"/>
        <end position="129"/>
    </location>
    <ligand>
        <name>ATP</name>
        <dbReference type="ChEBI" id="CHEBI:30616"/>
    </ligand>
</feature>
<gene>
    <name evidence="11" type="primary">galK</name>
    <name evidence="16" type="ORF">H9L01_06565</name>
</gene>
<dbReference type="Gene3D" id="3.30.70.890">
    <property type="entry name" value="GHMP kinase, C-terminal domain"/>
    <property type="match status" value="1"/>
</dbReference>
<feature type="domain" description="GHMP kinase C-terminal" evidence="14">
    <location>
        <begin position="283"/>
        <end position="364"/>
    </location>
</feature>
<feature type="binding site" evidence="11">
    <location>
        <position position="223"/>
    </location>
    <ligand>
        <name>substrate</name>
    </ligand>
</feature>
<name>A0A7G9RWR2_9FIRM</name>
<evidence type="ECO:0000256" key="8">
    <source>
        <dbReference type="ARBA" id="ARBA00022842"/>
    </source>
</evidence>
<evidence type="ECO:0000259" key="14">
    <source>
        <dbReference type="Pfam" id="PF08544"/>
    </source>
</evidence>
<evidence type="ECO:0000256" key="6">
    <source>
        <dbReference type="ARBA" id="ARBA00022777"/>
    </source>
</evidence>
<dbReference type="PRINTS" id="PR00959">
    <property type="entry name" value="MEVGALKINASE"/>
</dbReference>
<dbReference type="GO" id="GO:0004335">
    <property type="term" value="F:galactokinase activity"/>
    <property type="evidence" value="ECO:0007669"/>
    <property type="project" value="UniProtKB-UniRule"/>
</dbReference>
<evidence type="ECO:0000256" key="3">
    <source>
        <dbReference type="ARBA" id="ARBA00022679"/>
    </source>
</evidence>
<dbReference type="InterPro" id="IPR006203">
    <property type="entry name" value="GHMP_knse_ATP-bd_CS"/>
</dbReference>
<evidence type="ECO:0000259" key="15">
    <source>
        <dbReference type="Pfam" id="PF10509"/>
    </source>
</evidence>
<feature type="binding site" evidence="11">
    <location>
        <position position="66"/>
    </location>
    <ligand>
        <name>ATP</name>
        <dbReference type="ChEBI" id="CHEBI:30616"/>
    </ligand>
</feature>
<feature type="domain" description="Galactokinase N-terminal" evidence="15">
    <location>
        <begin position="8"/>
        <end position="56"/>
    </location>
</feature>
<comment type="similarity">
    <text evidence="1 11">Belongs to the GHMP kinase family. GalK subfamily.</text>
</comment>
<dbReference type="GO" id="GO:0005829">
    <property type="term" value="C:cytosol"/>
    <property type="evidence" value="ECO:0007669"/>
    <property type="project" value="TreeGrafter"/>
</dbReference>
<keyword evidence="4 11" id="KW-0479">Metal-binding</keyword>
<evidence type="ECO:0000256" key="9">
    <source>
        <dbReference type="ARBA" id="ARBA00023144"/>
    </source>
</evidence>
<accession>A0A7G9RWR2</accession>
<keyword evidence="8 11" id="KW-0460">Magnesium</keyword>
<dbReference type="GO" id="GO:0006012">
    <property type="term" value="P:galactose metabolic process"/>
    <property type="evidence" value="ECO:0007669"/>
    <property type="project" value="UniProtKB-UniRule"/>
</dbReference>
<dbReference type="EC" id="2.7.1.6" evidence="11 12"/>
<evidence type="ECO:0000256" key="1">
    <source>
        <dbReference type="ARBA" id="ARBA00006566"/>
    </source>
</evidence>
<keyword evidence="17" id="KW-1185">Reference proteome</keyword>
<dbReference type="GO" id="GO:0005524">
    <property type="term" value="F:ATP binding"/>
    <property type="evidence" value="ECO:0007669"/>
    <property type="project" value="UniProtKB-UniRule"/>
</dbReference>
<dbReference type="PANTHER" id="PTHR10457:SF7">
    <property type="entry name" value="GALACTOKINASE-RELATED"/>
    <property type="match status" value="1"/>
</dbReference>
<evidence type="ECO:0000256" key="12">
    <source>
        <dbReference type="NCBIfam" id="TIGR00131"/>
    </source>
</evidence>
<evidence type="ECO:0000313" key="17">
    <source>
        <dbReference type="Proteomes" id="UP000515928"/>
    </source>
</evidence>
<dbReference type="AlphaFoldDB" id="A0A7G9RWR2"/>
<sequence>MSDSKTEIFEKLFSEEPEYQFFAPGRVNLIGEHIDYSGGYVFPSAITYGTHALARRREDHIIRFYSLNFEDKGIIEVDLNDLKFAEKDGWTNYPKGVFKMILDDGYKLDTGMDILYEGNIPHGAGLSSSASIEVVTATLLNKAYNLNLSMLECVVISQRAENEFVGVNSGIMDQFAIGMGQMDKAILLNTNTLSYRYVPIKLDNISIVIMNTNKRRDLIDSAYNKRRKECDQGLQIIRKFYDVASICELTSEQLESIKNHFDGVIYKRVRHAVSENERTLEAVEVLEKNDIISFGMLMNKSHDSLRDDYEVTGIELDTLVDAARSVEGTIGARVTGAGFGGCAIALVKDDQIDTLIETVQETYSKQIGYDASFYVAQIGEGAHEINE</sequence>
<dbReference type="PANTHER" id="PTHR10457">
    <property type="entry name" value="MEVALONATE KINASE/GALACTOKINASE"/>
    <property type="match status" value="1"/>
</dbReference>
<dbReference type="Pfam" id="PF08544">
    <property type="entry name" value="GHMP_kinases_C"/>
    <property type="match status" value="1"/>
</dbReference>
<dbReference type="EMBL" id="CP060715">
    <property type="protein sequence ID" value="QNN60037.1"/>
    <property type="molecule type" value="Genomic_DNA"/>
</dbReference>
<evidence type="ECO:0000256" key="2">
    <source>
        <dbReference type="ARBA" id="ARBA00022490"/>
    </source>
</evidence>
<dbReference type="NCBIfam" id="NF003705">
    <property type="entry name" value="PRK05322.1"/>
    <property type="match status" value="1"/>
</dbReference>
<evidence type="ECO:0000256" key="4">
    <source>
        <dbReference type="ARBA" id="ARBA00022723"/>
    </source>
</evidence>
<dbReference type="Gene3D" id="3.30.230.10">
    <property type="match status" value="1"/>
</dbReference>
<dbReference type="InterPro" id="IPR020568">
    <property type="entry name" value="Ribosomal_Su5_D2-typ_SF"/>
</dbReference>
<evidence type="ECO:0000256" key="5">
    <source>
        <dbReference type="ARBA" id="ARBA00022741"/>
    </source>
</evidence>
<comment type="function">
    <text evidence="11">Catalyzes the transfer of the gamma-phosphate of ATP to D-galactose to form alpha-D-galactose-1-phosphate (Gal-1-P).</text>
</comment>
<comment type="subcellular location">
    <subcellularLocation>
        <location evidence="11">Cytoplasm</location>
    </subcellularLocation>
</comment>
<dbReference type="SUPFAM" id="SSF55060">
    <property type="entry name" value="GHMP Kinase, C-terminal domain"/>
    <property type="match status" value="1"/>
</dbReference>
<dbReference type="InterPro" id="IPR022963">
    <property type="entry name" value="Galactokinase_bac"/>
</dbReference>
<feature type="binding site" evidence="11">
    <location>
        <begin position="32"/>
        <end position="35"/>
    </location>
    <ligand>
        <name>substrate</name>
    </ligand>
</feature>
<dbReference type="PRINTS" id="PR00473">
    <property type="entry name" value="GALCTOKINASE"/>
</dbReference>
<keyword evidence="5 11" id="KW-0547">Nucleotide-binding</keyword>
<dbReference type="FunFam" id="3.30.70.890:FF:000001">
    <property type="entry name" value="Galactokinase"/>
    <property type="match status" value="1"/>
</dbReference>
<dbReference type="InterPro" id="IPR000705">
    <property type="entry name" value="Galactokinase"/>
</dbReference>
<proteinExistence type="inferred from homology"/>
<dbReference type="InterPro" id="IPR014721">
    <property type="entry name" value="Ribsml_uS5_D2-typ_fold_subgr"/>
</dbReference>
<dbReference type="UniPathway" id="UPA00214"/>
<dbReference type="InterPro" id="IPR019741">
    <property type="entry name" value="Galactokinase_CS"/>
</dbReference>
<dbReference type="InterPro" id="IPR036554">
    <property type="entry name" value="GHMP_kinase_C_sf"/>
</dbReference>
<comment type="catalytic activity">
    <reaction evidence="11">
        <text>alpha-D-galactose + ATP = alpha-D-galactose 1-phosphate + ADP + H(+)</text>
        <dbReference type="Rhea" id="RHEA:13553"/>
        <dbReference type="ChEBI" id="CHEBI:15378"/>
        <dbReference type="ChEBI" id="CHEBI:28061"/>
        <dbReference type="ChEBI" id="CHEBI:30616"/>
        <dbReference type="ChEBI" id="CHEBI:58336"/>
        <dbReference type="ChEBI" id="CHEBI:456216"/>
        <dbReference type="EC" id="2.7.1.6"/>
    </reaction>
</comment>
<feature type="binding site" evidence="11">
    <location>
        <position position="129"/>
    </location>
    <ligand>
        <name>Mg(2+)</name>
        <dbReference type="ChEBI" id="CHEBI:18420"/>
    </ligand>
</feature>
<dbReference type="Pfam" id="PF00288">
    <property type="entry name" value="GHMP_kinases_N"/>
    <property type="match status" value="1"/>
</dbReference>
<evidence type="ECO:0000313" key="16">
    <source>
        <dbReference type="EMBL" id="QNN60037.1"/>
    </source>
</evidence>
<dbReference type="NCBIfam" id="TIGR00131">
    <property type="entry name" value="gal_kin"/>
    <property type="match status" value="1"/>
</dbReference>
<feature type="binding site" evidence="11">
    <location>
        <position position="161"/>
    </location>
    <ligand>
        <name>Mg(2+)</name>
        <dbReference type="ChEBI" id="CHEBI:18420"/>
    </ligand>
</feature>
<dbReference type="SUPFAM" id="SSF54211">
    <property type="entry name" value="Ribosomal protein S5 domain 2-like"/>
    <property type="match status" value="1"/>
</dbReference>
<dbReference type="HAMAP" id="MF_00246">
    <property type="entry name" value="Galactokinase"/>
    <property type="match status" value="1"/>
</dbReference>
<dbReference type="InterPro" id="IPR013750">
    <property type="entry name" value="GHMP_kinase_C_dom"/>
</dbReference>
<dbReference type="FunFam" id="3.30.230.10:FF:000017">
    <property type="entry name" value="Galactokinase"/>
    <property type="match status" value="1"/>
</dbReference>